<evidence type="ECO:0000256" key="2">
    <source>
        <dbReference type="ARBA" id="ARBA00004370"/>
    </source>
</evidence>
<evidence type="ECO:0000313" key="12">
    <source>
        <dbReference type="Proteomes" id="UP000290365"/>
    </source>
</evidence>
<feature type="transmembrane region" description="Helical" evidence="10">
    <location>
        <begin position="57"/>
        <end position="78"/>
    </location>
</feature>
<accession>A0A4P6JVJ9</accession>
<dbReference type="AlphaFoldDB" id="A0A4P6JVJ9"/>
<comment type="similarity">
    <text evidence="3">Belongs to the cytochrome b560 family.</text>
</comment>
<feature type="transmembrane region" description="Helical" evidence="10">
    <location>
        <begin position="90"/>
        <end position="111"/>
    </location>
</feature>
<keyword evidence="6" id="KW-0479">Metal-binding</keyword>
<dbReference type="KEGG" id="kbs:EPA93_28465"/>
<dbReference type="InterPro" id="IPR000701">
    <property type="entry name" value="SuccDH_FuR_B_TM-su"/>
</dbReference>
<reference evidence="11 12" key="1">
    <citation type="submission" date="2019-01" db="EMBL/GenBank/DDBJ databases">
        <title>Ktedonosporobacter rubrisoli SCAWS-G2.</title>
        <authorList>
            <person name="Huang Y."/>
            <person name="Yan B."/>
        </authorList>
    </citation>
    <scope>NUCLEOTIDE SEQUENCE [LARGE SCALE GENOMIC DNA]</scope>
    <source>
        <strain evidence="11 12">SCAWS-G2</strain>
    </source>
</reference>
<dbReference type="Gene3D" id="1.20.1300.10">
    <property type="entry name" value="Fumarate reductase/succinate dehydrogenase, transmembrane subunit"/>
    <property type="match status" value="1"/>
</dbReference>
<proteinExistence type="inferred from homology"/>
<dbReference type="InterPro" id="IPR034804">
    <property type="entry name" value="SQR/QFR_C/D"/>
</dbReference>
<dbReference type="PANTHER" id="PTHR41910">
    <property type="entry name" value="SUCCINATE DEHYDROGENASE 2 MEMBRANE SUBUNIT SDHC"/>
    <property type="match status" value="1"/>
</dbReference>
<dbReference type="OrthoDB" id="9789209at2"/>
<dbReference type="NCBIfam" id="TIGR02970">
    <property type="entry name" value="succ_dehyd_cytB"/>
    <property type="match status" value="1"/>
</dbReference>
<keyword evidence="9 10" id="KW-0472">Membrane</keyword>
<dbReference type="GO" id="GO:0016020">
    <property type="term" value="C:membrane"/>
    <property type="evidence" value="ECO:0007669"/>
    <property type="project" value="UniProtKB-SubCell"/>
</dbReference>
<dbReference type="RefSeq" id="WP_129890764.1">
    <property type="nucleotide sequence ID" value="NZ_CP035758.1"/>
</dbReference>
<dbReference type="Proteomes" id="UP000290365">
    <property type="component" value="Chromosome"/>
</dbReference>
<evidence type="ECO:0000256" key="7">
    <source>
        <dbReference type="ARBA" id="ARBA00022989"/>
    </source>
</evidence>
<evidence type="ECO:0000256" key="5">
    <source>
        <dbReference type="ARBA" id="ARBA00022692"/>
    </source>
</evidence>
<dbReference type="GO" id="GO:0006099">
    <property type="term" value="P:tricarboxylic acid cycle"/>
    <property type="evidence" value="ECO:0007669"/>
    <property type="project" value="InterPro"/>
</dbReference>
<evidence type="ECO:0000256" key="8">
    <source>
        <dbReference type="ARBA" id="ARBA00023004"/>
    </source>
</evidence>
<evidence type="ECO:0000256" key="6">
    <source>
        <dbReference type="ARBA" id="ARBA00022723"/>
    </source>
</evidence>
<gene>
    <name evidence="11" type="primary">sdhC</name>
    <name evidence="11" type="ORF">EPA93_28465</name>
</gene>
<evidence type="ECO:0000256" key="10">
    <source>
        <dbReference type="SAM" id="Phobius"/>
    </source>
</evidence>
<dbReference type="EMBL" id="CP035758">
    <property type="protein sequence ID" value="QBD79698.1"/>
    <property type="molecule type" value="Genomic_DNA"/>
</dbReference>
<feature type="transmembrane region" description="Helical" evidence="10">
    <location>
        <begin position="12"/>
        <end position="37"/>
    </location>
</feature>
<evidence type="ECO:0000256" key="4">
    <source>
        <dbReference type="ARBA" id="ARBA00022617"/>
    </source>
</evidence>
<dbReference type="PANTHER" id="PTHR41910:SF1">
    <property type="entry name" value="SUCCINATE DEHYDROGENASE HYDROPHOBIC MEMBRANE ANCHOR SUBUNIT"/>
    <property type="match status" value="1"/>
</dbReference>
<keyword evidence="8" id="KW-0408">Iron</keyword>
<evidence type="ECO:0000256" key="1">
    <source>
        <dbReference type="ARBA" id="ARBA00001971"/>
    </source>
</evidence>
<dbReference type="GO" id="GO:0046872">
    <property type="term" value="F:metal ion binding"/>
    <property type="evidence" value="ECO:0007669"/>
    <property type="project" value="UniProtKB-KW"/>
</dbReference>
<name>A0A4P6JVJ9_KTERU</name>
<dbReference type="InterPro" id="IPR039023">
    <property type="entry name" value="SdhC_prok"/>
</dbReference>
<dbReference type="SUPFAM" id="SSF81343">
    <property type="entry name" value="Fumarate reductase respiratory complex transmembrane subunits"/>
    <property type="match status" value="1"/>
</dbReference>
<sequence>MYKGQSGMWSWLFHRVSGLGILLFLFIHIVDISLLGFGSEVYNEGISLFDSVVVRLLSLSIIVAVLFHAFNGVRIMLIDFWRKGVYYQKVMFAIVMVVTIVIFIPFAYFVLRPALLPIAYWFINIPGVAHVGH</sequence>
<evidence type="ECO:0000256" key="3">
    <source>
        <dbReference type="ARBA" id="ARBA00007244"/>
    </source>
</evidence>
<dbReference type="GO" id="GO:0009055">
    <property type="term" value="F:electron transfer activity"/>
    <property type="evidence" value="ECO:0007669"/>
    <property type="project" value="InterPro"/>
</dbReference>
<dbReference type="Pfam" id="PF01127">
    <property type="entry name" value="Sdh_cyt"/>
    <property type="match status" value="1"/>
</dbReference>
<keyword evidence="12" id="KW-1185">Reference proteome</keyword>
<dbReference type="CDD" id="cd03501">
    <property type="entry name" value="SQR_TypeA_SdhC_like"/>
    <property type="match status" value="1"/>
</dbReference>
<comment type="cofactor">
    <cofactor evidence="1">
        <name>heme</name>
        <dbReference type="ChEBI" id="CHEBI:30413"/>
    </cofactor>
</comment>
<evidence type="ECO:0000256" key="9">
    <source>
        <dbReference type="ARBA" id="ARBA00023136"/>
    </source>
</evidence>
<keyword evidence="7 10" id="KW-1133">Transmembrane helix</keyword>
<dbReference type="InterPro" id="IPR014314">
    <property type="entry name" value="Succ_DH_cytb556"/>
</dbReference>
<protein>
    <submittedName>
        <fullName evidence="11">Succinate dehydrogenase, cytochrome b556 subunit</fullName>
    </submittedName>
</protein>
<evidence type="ECO:0000313" key="11">
    <source>
        <dbReference type="EMBL" id="QBD79698.1"/>
    </source>
</evidence>
<organism evidence="11 12">
    <name type="scientific">Ktedonosporobacter rubrisoli</name>
    <dbReference type="NCBI Taxonomy" id="2509675"/>
    <lineage>
        <taxon>Bacteria</taxon>
        <taxon>Bacillati</taxon>
        <taxon>Chloroflexota</taxon>
        <taxon>Ktedonobacteria</taxon>
        <taxon>Ktedonobacterales</taxon>
        <taxon>Ktedonosporobacteraceae</taxon>
        <taxon>Ktedonosporobacter</taxon>
    </lineage>
</organism>
<keyword evidence="5 10" id="KW-0812">Transmembrane</keyword>
<comment type="subcellular location">
    <subcellularLocation>
        <location evidence="2">Membrane</location>
    </subcellularLocation>
</comment>
<keyword evidence="4" id="KW-0349">Heme</keyword>